<evidence type="ECO:0000313" key="2">
    <source>
        <dbReference type="Proteomes" id="UP000694409"/>
    </source>
</evidence>
<proteinExistence type="predicted"/>
<organism evidence="1 2">
    <name type="scientific">Serinus canaria</name>
    <name type="common">Island canary</name>
    <name type="synonym">Fringilla canaria</name>
    <dbReference type="NCBI Taxonomy" id="9135"/>
    <lineage>
        <taxon>Eukaryota</taxon>
        <taxon>Metazoa</taxon>
        <taxon>Chordata</taxon>
        <taxon>Craniata</taxon>
        <taxon>Vertebrata</taxon>
        <taxon>Euteleostomi</taxon>
        <taxon>Archelosauria</taxon>
        <taxon>Archosauria</taxon>
        <taxon>Dinosauria</taxon>
        <taxon>Saurischia</taxon>
        <taxon>Theropoda</taxon>
        <taxon>Coelurosauria</taxon>
        <taxon>Aves</taxon>
        <taxon>Neognathae</taxon>
        <taxon>Neoaves</taxon>
        <taxon>Telluraves</taxon>
        <taxon>Australaves</taxon>
        <taxon>Passeriformes</taxon>
        <taxon>Passeroidea</taxon>
        <taxon>Fringillidae</taxon>
        <taxon>Carduelinae</taxon>
        <taxon>Serinus</taxon>
    </lineage>
</organism>
<accession>A0A8C9UEL8</accession>
<dbReference type="AlphaFoldDB" id="A0A8C9UEL8"/>
<protein>
    <submittedName>
        <fullName evidence="1">Uncharacterized protein</fullName>
    </submittedName>
</protein>
<sequence length="141" mass="14084">PTEQAGLKSHLPAERPRRLRRDAAAPAGAAGHALAAGTATHAELQVLLLREGPGHLLGGADGEGELAAGLAHGDGGADVAGADLHVPAGAALPDGQTAPAGTRAAVHRAVLEGCGEVVQLGLVDLLVNAFLHVFEDDGELW</sequence>
<keyword evidence="2" id="KW-1185">Reference proteome</keyword>
<evidence type="ECO:0000313" key="1">
    <source>
        <dbReference type="Ensembl" id="ENSSCAP00000016084.1"/>
    </source>
</evidence>
<dbReference type="Proteomes" id="UP000694409">
    <property type="component" value="Unassembled WGS sequence"/>
</dbReference>
<dbReference type="GeneTree" id="ENSGT00950000186203"/>
<reference evidence="1" key="2">
    <citation type="submission" date="2025-09" db="UniProtKB">
        <authorList>
            <consortium name="Ensembl"/>
        </authorList>
    </citation>
    <scope>IDENTIFICATION</scope>
</reference>
<reference evidence="1" key="1">
    <citation type="submission" date="2025-08" db="UniProtKB">
        <authorList>
            <consortium name="Ensembl"/>
        </authorList>
    </citation>
    <scope>IDENTIFICATION</scope>
</reference>
<dbReference type="OMA" id="TVGPHRQ"/>
<dbReference type="Ensembl" id="ENSSCAT00000018032.1">
    <property type="protein sequence ID" value="ENSSCAP00000016084.1"/>
    <property type="gene ID" value="ENSSCAG00000011787.1"/>
</dbReference>
<name>A0A8C9UEL8_SERCA</name>